<feature type="compositionally biased region" description="Gly residues" evidence="1">
    <location>
        <begin position="84"/>
        <end position="94"/>
    </location>
</feature>
<feature type="region of interest" description="Disordered" evidence="1">
    <location>
        <begin position="70"/>
        <end position="94"/>
    </location>
</feature>
<evidence type="ECO:0000313" key="2">
    <source>
        <dbReference type="EMBL" id="OIK06390.1"/>
    </source>
</evidence>
<dbReference type="Proteomes" id="UP000179642">
    <property type="component" value="Unassembled WGS sequence"/>
</dbReference>
<evidence type="ECO:0000313" key="3">
    <source>
        <dbReference type="Proteomes" id="UP000179642"/>
    </source>
</evidence>
<keyword evidence="3" id="KW-1185">Reference proteome</keyword>
<sequence>MVRQVLLYVTCWTVSPLPDENLMRMPLLLRLALPKLSAPNRAVEVCLLGKAAWVVVRLRCDGRRLEATVSDDGGGHTRLPEAARGGGFGLVASR</sequence>
<evidence type="ECO:0000256" key="1">
    <source>
        <dbReference type="SAM" id="MobiDB-lite"/>
    </source>
</evidence>
<dbReference type="EMBL" id="MLYO01000015">
    <property type="protein sequence ID" value="OIK06390.1"/>
    <property type="molecule type" value="Genomic_DNA"/>
</dbReference>
<organism evidence="2 3">
    <name type="scientific">Streptomyces monashensis</name>
    <dbReference type="NCBI Taxonomy" id="1678012"/>
    <lineage>
        <taxon>Bacteria</taxon>
        <taxon>Bacillati</taxon>
        <taxon>Actinomycetota</taxon>
        <taxon>Actinomycetes</taxon>
        <taxon>Kitasatosporales</taxon>
        <taxon>Streptomycetaceae</taxon>
        <taxon>Streptomyces</taxon>
    </lineage>
</organism>
<reference evidence="2 3" key="1">
    <citation type="submission" date="2016-10" db="EMBL/GenBank/DDBJ databases">
        <title>Genome sequence of Streptomyces sp. MUSC 1.</title>
        <authorList>
            <person name="Lee L.-H."/>
            <person name="Ser H.-L."/>
            <person name="Law J.W.-F."/>
        </authorList>
    </citation>
    <scope>NUCLEOTIDE SEQUENCE [LARGE SCALE GENOMIC DNA]</scope>
    <source>
        <strain evidence="2 3">MUSC 1</strain>
    </source>
</reference>
<gene>
    <name evidence="2" type="ORF">BIV23_08390</name>
</gene>
<dbReference type="AlphaFoldDB" id="A0A1S2QJP7"/>
<protein>
    <submittedName>
        <fullName evidence="2">Uncharacterized protein</fullName>
    </submittedName>
</protein>
<proteinExistence type="predicted"/>
<comment type="caution">
    <text evidence="2">The sequence shown here is derived from an EMBL/GenBank/DDBJ whole genome shotgun (WGS) entry which is preliminary data.</text>
</comment>
<accession>A0A1S2QJP7</accession>
<name>A0A1S2QJP7_9ACTN</name>